<dbReference type="GO" id="GO:0005509">
    <property type="term" value="F:calcium ion binding"/>
    <property type="evidence" value="ECO:0007669"/>
    <property type="project" value="InterPro"/>
</dbReference>
<dbReference type="SUPFAM" id="SSF47473">
    <property type="entry name" value="EF-hand"/>
    <property type="match status" value="1"/>
</dbReference>
<keyword evidence="1" id="KW-0677">Repeat</keyword>
<dbReference type="PROSITE" id="PS50222">
    <property type="entry name" value="EF_HAND_2"/>
    <property type="match status" value="1"/>
</dbReference>
<evidence type="ECO:0000313" key="4">
    <source>
        <dbReference type="Proteomes" id="UP000019384"/>
    </source>
</evidence>
<organism evidence="3 4">
    <name type="scientific">Kuraishia capsulata CBS 1993</name>
    <dbReference type="NCBI Taxonomy" id="1382522"/>
    <lineage>
        <taxon>Eukaryota</taxon>
        <taxon>Fungi</taxon>
        <taxon>Dikarya</taxon>
        <taxon>Ascomycota</taxon>
        <taxon>Saccharomycotina</taxon>
        <taxon>Pichiomycetes</taxon>
        <taxon>Pichiales</taxon>
        <taxon>Pichiaceae</taxon>
        <taxon>Kuraishia</taxon>
    </lineage>
</organism>
<keyword evidence="4" id="KW-1185">Reference proteome</keyword>
<dbReference type="STRING" id="1382522.W6MJW9"/>
<name>W6MJW9_9ASCO</name>
<feature type="domain" description="EF-hand" evidence="2">
    <location>
        <begin position="9"/>
        <end position="44"/>
    </location>
</feature>
<evidence type="ECO:0000256" key="1">
    <source>
        <dbReference type="ARBA" id="ARBA00022737"/>
    </source>
</evidence>
<dbReference type="Gene3D" id="1.10.238.10">
    <property type="entry name" value="EF-hand"/>
    <property type="match status" value="1"/>
</dbReference>
<evidence type="ECO:0000313" key="3">
    <source>
        <dbReference type="EMBL" id="CDK26288.1"/>
    </source>
</evidence>
<dbReference type="InterPro" id="IPR011992">
    <property type="entry name" value="EF-hand-dom_pair"/>
</dbReference>
<dbReference type="InterPro" id="IPR002048">
    <property type="entry name" value="EF_hand_dom"/>
</dbReference>
<dbReference type="PANTHER" id="PTHR23049">
    <property type="entry name" value="MYOSIN REGULATORY LIGHT CHAIN 2"/>
    <property type="match status" value="1"/>
</dbReference>
<proteinExistence type="predicted"/>
<dbReference type="FunFam" id="1.10.238.10:FF:000003">
    <property type="entry name" value="Calmodulin A"/>
    <property type="match status" value="1"/>
</dbReference>
<reference evidence="3" key="1">
    <citation type="submission" date="2013-12" db="EMBL/GenBank/DDBJ databases">
        <authorList>
            <person name="Genoscope - CEA"/>
        </authorList>
    </citation>
    <scope>NUCLEOTIDE SEQUENCE</scope>
    <source>
        <strain evidence="3">CBS 1993</strain>
    </source>
</reference>
<dbReference type="GeneID" id="34519682"/>
<reference evidence="3" key="2">
    <citation type="submission" date="2014-02" db="EMBL/GenBank/DDBJ databases">
        <title>Complete DNA sequence of /Kuraishia capsulata/ illustrates novel genomic features among budding yeasts (/Saccharomycotina/).</title>
        <authorList>
            <person name="Morales L."/>
            <person name="Noel B."/>
            <person name="Porcel B."/>
            <person name="Marcet-Houben M."/>
            <person name="Hullo M-F."/>
            <person name="Sacerdot C."/>
            <person name="Tekaia F."/>
            <person name="Leh-Louis V."/>
            <person name="Despons L."/>
            <person name="Khanna V."/>
            <person name="Aury J-M."/>
            <person name="Barbe V."/>
            <person name="Couloux A."/>
            <person name="Labadie K."/>
            <person name="Pelletier E."/>
            <person name="Souciet J-L."/>
            <person name="Boekhout T."/>
            <person name="Gabaldon T."/>
            <person name="Wincker P."/>
            <person name="Dujon B."/>
        </authorList>
    </citation>
    <scope>NUCLEOTIDE SEQUENCE</scope>
    <source>
        <strain evidence="3">CBS 1993</strain>
    </source>
</reference>
<dbReference type="InterPro" id="IPR050403">
    <property type="entry name" value="Myosin_RLC"/>
</dbReference>
<dbReference type="Proteomes" id="UP000019384">
    <property type="component" value="Unassembled WGS sequence"/>
</dbReference>
<dbReference type="HOGENOM" id="CLU_061288_9_2_1"/>
<accession>W6MJW9</accession>
<dbReference type="AlphaFoldDB" id="W6MJW9"/>
<sequence>MSASKLSQEQVNGLRATFDHIDQDLDGKVSVADLKSTLVNLRETPDDGEITAMIKEAGGSTQKGFNFSSFLTLMSSHLEKLPDSADLKEAFEVFSKDGTCDLGELRTALNEAKVRNGFPEKDMTDKDISKVLKEFSKSNGITGKDKFMVDQYLSNLN</sequence>
<protein>
    <recommendedName>
        <fullName evidence="2">EF-hand domain-containing protein</fullName>
    </recommendedName>
</protein>
<dbReference type="EMBL" id="HG793127">
    <property type="protein sequence ID" value="CDK26288.1"/>
    <property type="molecule type" value="Genomic_DNA"/>
</dbReference>
<evidence type="ECO:0000259" key="2">
    <source>
        <dbReference type="PROSITE" id="PS50222"/>
    </source>
</evidence>
<dbReference type="RefSeq" id="XP_022458294.1">
    <property type="nucleotide sequence ID" value="XM_022602494.1"/>
</dbReference>
<dbReference type="OrthoDB" id="429467at2759"/>
<gene>
    <name evidence="3" type="ORF">KUCA_T00002259001</name>
</gene>